<name>A0A1F4VMR5_UNCKA</name>
<evidence type="ECO:0000256" key="4">
    <source>
        <dbReference type="ARBA" id="ARBA00022694"/>
    </source>
</evidence>
<evidence type="ECO:0000256" key="3">
    <source>
        <dbReference type="ARBA" id="ARBA00012787"/>
    </source>
</evidence>
<dbReference type="GO" id="GO:0160148">
    <property type="term" value="F:tRNA pseudouridine(55) synthase activity"/>
    <property type="evidence" value="ECO:0007669"/>
    <property type="project" value="UniProtKB-EC"/>
</dbReference>
<dbReference type="AlphaFoldDB" id="A0A1F4VMR5"/>
<comment type="similarity">
    <text evidence="2">Belongs to the pseudouridine synthase TruB family. Type 1 subfamily.</text>
</comment>
<dbReference type="SUPFAM" id="SSF55120">
    <property type="entry name" value="Pseudouridine synthase"/>
    <property type="match status" value="1"/>
</dbReference>
<dbReference type="InterPro" id="IPR020103">
    <property type="entry name" value="PsdUridine_synth_cat_dom_sf"/>
</dbReference>
<reference evidence="7 8" key="1">
    <citation type="journal article" date="2016" name="Nat. Commun.">
        <title>Thousands of microbial genomes shed light on interconnected biogeochemical processes in an aquifer system.</title>
        <authorList>
            <person name="Anantharaman K."/>
            <person name="Brown C.T."/>
            <person name="Hug L.A."/>
            <person name="Sharon I."/>
            <person name="Castelle C.J."/>
            <person name="Probst A.J."/>
            <person name="Thomas B.C."/>
            <person name="Singh A."/>
            <person name="Wilkins M.J."/>
            <person name="Karaoz U."/>
            <person name="Brodie E.L."/>
            <person name="Williams K.H."/>
            <person name="Hubbard S.S."/>
            <person name="Banfield J.F."/>
        </authorList>
    </citation>
    <scope>NUCLEOTIDE SEQUENCE [LARGE SCALE GENOMIC DNA]</scope>
</reference>
<sequence length="252" mass="28003">MKELIFPVWKEIGESTHVLTKVISDQIGEVCAHTGTLDPMASGVVVVLGGLTRFDKSRYSDGAKKYEVEVVVGVSTDTEDLMGLVRHISPETVALSDLHQSESLKIGHQLQIPHVFSALRTKDAPRKVTLHSIDIMFGDAITRDQLMATCKSNIGSVQGDFRQAQILNRWAQCQDELSETLPTLRLKLTTSRGFYVRSLIRDLGYELNIPLVILALTRVENAGFKKGDCVRDKLEQHVRLASTSREPIGNHN</sequence>
<feature type="domain" description="Pseudouridine synthase II N-terminal" evidence="6">
    <location>
        <begin position="32"/>
        <end position="122"/>
    </location>
</feature>
<proteinExistence type="inferred from homology"/>
<evidence type="ECO:0000256" key="1">
    <source>
        <dbReference type="ARBA" id="ARBA00000385"/>
    </source>
</evidence>
<gene>
    <name evidence="7" type="ORF">A3A70_00215</name>
</gene>
<comment type="catalytic activity">
    <reaction evidence="1">
        <text>uridine(55) in tRNA = pseudouridine(55) in tRNA</text>
        <dbReference type="Rhea" id="RHEA:42532"/>
        <dbReference type="Rhea" id="RHEA-COMP:10101"/>
        <dbReference type="Rhea" id="RHEA-COMP:10102"/>
        <dbReference type="ChEBI" id="CHEBI:65314"/>
        <dbReference type="ChEBI" id="CHEBI:65315"/>
        <dbReference type="EC" id="5.4.99.25"/>
    </reaction>
</comment>
<protein>
    <recommendedName>
        <fullName evidence="3">tRNA pseudouridine(55) synthase</fullName>
        <ecNumber evidence="3">5.4.99.25</ecNumber>
    </recommendedName>
</protein>
<evidence type="ECO:0000313" key="7">
    <source>
        <dbReference type="EMBL" id="OGC58093.1"/>
    </source>
</evidence>
<dbReference type="Gene3D" id="3.30.2350.10">
    <property type="entry name" value="Pseudouridine synthase"/>
    <property type="match status" value="1"/>
</dbReference>
<dbReference type="GO" id="GO:0006400">
    <property type="term" value="P:tRNA modification"/>
    <property type="evidence" value="ECO:0007669"/>
    <property type="project" value="TreeGrafter"/>
</dbReference>
<evidence type="ECO:0000313" key="8">
    <source>
        <dbReference type="Proteomes" id="UP000178964"/>
    </source>
</evidence>
<accession>A0A1F4VMR5</accession>
<dbReference type="Proteomes" id="UP000178964">
    <property type="component" value="Unassembled WGS sequence"/>
</dbReference>
<dbReference type="EC" id="5.4.99.25" evidence="3"/>
<comment type="caution">
    <text evidence="7">The sequence shown here is derived from an EMBL/GenBank/DDBJ whole genome shotgun (WGS) entry which is preliminary data.</text>
</comment>
<dbReference type="PANTHER" id="PTHR13767:SF2">
    <property type="entry name" value="PSEUDOURIDYLATE SYNTHASE TRUB1"/>
    <property type="match status" value="1"/>
</dbReference>
<organism evidence="7 8">
    <name type="scientific">candidate division WWE3 bacterium RIFCSPLOWO2_01_FULL_42_11</name>
    <dbReference type="NCBI Taxonomy" id="1802627"/>
    <lineage>
        <taxon>Bacteria</taxon>
        <taxon>Katanobacteria</taxon>
    </lineage>
</organism>
<dbReference type="InterPro" id="IPR002501">
    <property type="entry name" value="PsdUridine_synth_N"/>
</dbReference>
<dbReference type="PANTHER" id="PTHR13767">
    <property type="entry name" value="TRNA-PSEUDOURIDINE SYNTHASE"/>
    <property type="match status" value="1"/>
</dbReference>
<dbReference type="GO" id="GO:0003723">
    <property type="term" value="F:RNA binding"/>
    <property type="evidence" value="ECO:0007669"/>
    <property type="project" value="InterPro"/>
</dbReference>
<dbReference type="GO" id="GO:1990481">
    <property type="term" value="P:mRNA pseudouridine synthesis"/>
    <property type="evidence" value="ECO:0007669"/>
    <property type="project" value="TreeGrafter"/>
</dbReference>
<evidence type="ECO:0000256" key="2">
    <source>
        <dbReference type="ARBA" id="ARBA00005642"/>
    </source>
</evidence>
<keyword evidence="4" id="KW-0819">tRNA processing</keyword>
<dbReference type="InterPro" id="IPR014780">
    <property type="entry name" value="tRNA_psdUridine_synth_TruB"/>
</dbReference>
<dbReference type="EMBL" id="MEVK01000043">
    <property type="protein sequence ID" value="OGC58093.1"/>
    <property type="molecule type" value="Genomic_DNA"/>
</dbReference>
<dbReference type="Pfam" id="PF01509">
    <property type="entry name" value="TruB_N"/>
    <property type="match status" value="1"/>
</dbReference>
<dbReference type="STRING" id="1802627.A3A70_00215"/>
<evidence type="ECO:0000256" key="5">
    <source>
        <dbReference type="ARBA" id="ARBA00023235"/>
    </source>
</evidence>
<keyword evidence="5" id="KW-0413">Isomerase</keyword>
<evidence type="ECO:0000259" key="6">
    <source>
        <dbReference type="Pfam" id="PF01509"/>
    </source>
</evidence>